<keyword evidence="4" id="KW-1185">Reference proteome</keyword>
<dbReference type="InterPro" id="IPR013108">
    <property type="entry name" value="Amidohydro_3"/>
</dbReference>
<dbReference type="InterPro" id="IPR032466">
    <property type="entry name" value="Metal_Hydrolase"/>
</dbReference>
<name>A0A8J4S2A4_9ROSI</name>
<evidence type="ECO:0000259" key="2">
    <source>
        <dbReference type="Pfam" id="PF07969"/>
    </source>
</evidence>
<dbReference type="PANTHER" id="PTHR22642">
    <property type="entry name" value="IMIDAZOLONEPROPIONASE"/>
    <property type="match status" value="1"/>
</dbReference>
<keyword evidence="1" id="KW-0812">Transmembrane</keyword>
<feature type="transmembrane region" description="Helical" evidence="1">
    <location>
        <begin position="6"/>
        <end position="24"/>
    </location>
</feature>
<dbReference type="OrthoDB" id="3501663at2759"/>
<accession>A0A8J4S2A4</accession>
<dbReference type="SUPFAM" id="SSF51556">
    <property type="entry name" value="Metallo-dependent hydrolases"/>
    <property type="match status" value="2"/>
</dbReference>
<dbReference type="PANTHER" id="PTHR22642:SF2">
    <property type="entry name" value="PROTEIN LONG AFTER FAR-RED 3"/>
    <property type="match status" value="1"/>
</dbReference>
<dbReference type="GO" id="GO:0016810">
    <property type="term" value="F:hydrolase activity, acting on carbon-nitrogen (but not peptide) bonds"/>
    <property type="evidence" value="ECO:0007669"/>
    <property type="project" value="InterPro"/>
</dbReference>
<dbReference type="EMBL" id="JRKL02000173">
    <property type="protein sequence ID" value="KAF3974221.1"/>
    <property type="molecule type" value="Genomic_DNA"/>
</dbReference>
<evidence type="ECO:0000313" key="4">
    <source>
        <dbReference type="Proteomes" id="UP000737018"/>
    </source>
</evidence>
<sequence>MNLYTLISASVVVVLAIFFSLPLLNPTYWLSLNLKSWLWIPIPSSSLSSSPVIADLVVRNGVIYTSDESLPFADSMAIHNGRILRLGNFSFVQELAGDGTEELDLGGKVVVPGFIDSHVHLIYAGLQMARVELHGINKKDEFVRKIKEAVRNAKEGSWILGGGWNNDLWGGELPLASWIDDITPYNPVWLNRMDGHMGLANSVALKLSGISNLTKDPEGGTIVRTVDGEPTGLLIDSAMKLLLPYIPEDTVNERREALVGATNHALMRGVTTVVDFGRYYPGVSAELPWEDFSDVYQWADASKKMMIRVCLFFPMETWLRLHDLIGKMGRAISQWIYLGGVKAFADGSLGSNSALFHEPYADEPHNYGLQVTESEILYNMTMASEKSGLQVAIHAIGDRANDLILDIYESVVSTNGMRDRRFRIEHAQHLAPGAAARFGRQGIVASVQPLHLLGDADTATKKLGTDRAQKESYLFRSLLASNAPLAFGSDWPVVDINPLGGIKTAMKRLPPGWDDAWIPSECLTLNDALKAHTISAARACFLDNDLGSLSPGKLADFVILSTDSWDDFAAEGSASVEATYVSGLNFLDVPARYLAQFSFSELLHTYISFIRGLFDHLLSTVNPTYWLSLNLKSLWWIPTPSSSMSSLSLTADLVVRNAVIYTSDESLPFADSMAIRNGRILRLGNSSFVQELAGNGTEELDLGGKVVVPGFIDSHVHLLYAGLQMARVKLQGVNRKDEFVRKIKESVRYAKEDSWILGGGWNNDLWGGELPLASWIDDITPYNPVWLYRMDGHMGLANSVALKLSGISNLTKDPEGGTIVRTVDGEPTGLLIDSARKLLLPYIPEDTVSERREALLKASSLALMRGVTTVVDFGRYYPGASAELSWKDFSDVYQWADASEKMIIRVCLFFPMETWSRLHELIEEKGRAISQWIYLGGVKAFADGSLGSNSALFYEPYANEPHNYGLQVTESEILSNMTMASDKSGLQVAMHAIGDKANDLILDIYESVVSTNGIRDRRFRIEHAQHFAPGAAARFGRQGIVASVQPLHLLDDADSATKKLGMDRAQKESFLFRSLLASNALLAFGSDWPVADINPLGSIRTAMKRIPPAWDDAWIPSECLTLNDALKAHTISAARACFLDNDLGSLSPGKLADFVILSTDSWDDFAAEGSASIEATYVSGVRAYP</sequence>
<gene>
    <name evidence="3" type="ORF">CMV_002426</name>
</gene>
<reference evidence="3" key="1">
    <citation type="submission" date="2020-03" db="EMBL/GenBank/DDBJ databases">
        <title>Castanea mollissima Vanexum genome sequencing.</title>
        <authorList>
            <person name="Staton M."/>
        </authorList>
    </citation>
    <scope>NUCLEOTIDE SEQUENCE</scope>
    <source>
        <tissue evidence="3">Leaf</tissue>
    </source>
</reference>
<dbReference type="CDD" id="cd01300">
    <property type="entry name" value="YtcJ_like"/>
    <property type="match status" value="2"/>
</dbReference>
<evidence type="ECO:0000256" key="1">
    <source>
        <dbReference type="SAM" id="Phobius"/>
    </source>
</evidence>
<dbReference type="InterPro" id="IPR011059">
    <property type="entry name" value="Metal-dep_hydrolase_composite"/>
</dbReference>
<keyword evidence="1" id="KW-0472">Membrane</keyword>
<dbReference type="InterPro" id="IPR033932">
    <property type="entry name" value="YtcJ-like"/>
</dbReference>
<dbReference type="Pfam" id="PF07969">
    <property type="entry name" value="Amidohydro_3"/>
    <property type="match status" value="2"/>
</dbReference>
<organism evidence="3 4">
    <name type="scientific">Castanea mollissima</name>
    <name type="common">Chinese chestnut</name>
    <dbReference type="NCBI Taxonomy" id="60419"/>
    <lineage>
        <taxon>Eukaryota</taxon>
        <taxon>Viridiplantae</taxon>
        <taxon>Streptophyta</taxon>
        <taxon>Embryophyta</taxon>
        <taxon>Tracheophyta</taxon>
        <taxon>Spermatophyta</taxon>
        <taxon>Magnoliopsida</taxon>
        <taxon>eudicotyledons</taxon>
        <taxon>Gunneridae</taxon>
        <taxon>Pentapetalae</taxon>
        <taxon>rosids</taxon>
        <taxon>fabids</taxon>
        <taxon>Fagales</taxon>
        <taxon>Fagaceae</taxon>
        <taxon>Castanea</taxon>
    </lineage>
</organism>
<evidence type="ECO:0000313" key="3">
    <source>
        <dbReference type="EMBL" id="KAF3974221.1"/>
    </source>
</evidence>
<feature type="domain" description="Amidohydrolase 3" evidence="2">
    <location>
        <begin position="698"/>
        <end position="1183"/>
    </location>
</feature>
<dbReference type="Gene3D" id="3.10.310.70">
    <property type="match status" value="2"/>
</dbReference>
<comment type="caution">
    <text evidence="3">The sequence shown here is derived from an EMBL/GenBank/DDBJ whole genome shotgun (WGS) entry which is preliminary data.</text>
</comment>
<dbReference type="FunFam" id="3.10.310.70:FF:000002">
    <property type="entry name" value="LAF3/LAF3 ISF1/LAF3 ISF2"/>
    <property type="match status" value="1"/>
</dbReference>
<dbReference type="AlphaFoldDB" id="A0A8J4S2A4"/>
<dbReference type="Proteomes" id="UP000737018">
    <property type="component" value="Unassembled WGS sequence"/>
</dbReference>
<feature type="domain" description="Amidohydrolase 3" evidence="2">
    <location>
        <begin position="101"/>
        <end position="583"/>
    </location>
</feature>
<dbReference type="Gene3D" id="2.30.40.10">
    <property type="entry name" value="Urease, subunit C, domain 1"/>
    <property type="match status" value="2"/>
</dbReference>
<dbReference type="SUPFAM" id="SSF51338">
    <property type="entry name" value="Composite domain of metallo-dependent hydrolases"/>
    <property type="match status" value="2"/>
</dbReference>
<protein>
    <recommendedName>
        <fullName evidence="2">Amidohydrolase 3 domain-containing protein</fullName>
    </recommendedName>
</protein>
<dbReference type="Gene3D" id="3.20.20.140">
    <property type="entry name" value="Metal-dependent hydrolases"/>
    <property type="match status" value="2"/>
</dbReference>
<proteinExistence type="predicted"/>
<keyword evidence="1" id="KW-1133">Transmembrane helix</keyword>